<sequence>MKRKVLQIGYRSLANGGIQAVIMGIVRNLRNDIQFDILLFSNKAGYYDMEFSEYGKIHRIPCDKTGNKFVDMYENVTRPIRSFIGTYRILKNGGYTAVHCHNGIESGITLLAARMAKVPIRITHSHTIAIPREMNLLTKIYKRLVKSLIRTNSTIRVGCSKPAIEYLFGKQDKEAFVIPNGIDLEKFNPEKYIYKKSKNIRFIHVGRFDYEKNHLFLLEVFKEINNHMPLTELILVGFGAGEKEIREKISILHLEDKVKILPHDSDIPKLFASSDYMVFPSKAEGLGLVLLEAQLMGVRCFASDNVPKESDLGLCSYFSLKERPEEWGQKIIAAIDHNESKKDSISKEKLLRVDIKTVSSKYKGIYQNTPS</sequence>
<comment type="caution">
    <text evidence="3">The sequence shown here is derived from an EMBL/GenBank/DDBJ whole genome shotgun (WGS) entry which is preliminary data.</text>
</comment>
<dbReference type="PANTHER" id="PTHR45947">
    <property type="entry name" value="SULFOQUINOVOSYL TRANSFERASE SQD2"/>
    <property type="match status" value="1"/>
</dbReference>
<dbReference type="Proteomes" id="UP000272481">
    <property type="component" value="Unassembled WGS sequence"/>
</dbReference>
<dbReference type="EMBL" id="RWGW01000008">
    <property type="protein sequence ID" value="RSK33696.1"/>
    <property type="molecule type" value="Genomic_DNA"/>
</dbReference>
<dbReference type="PANTHER" id="PTHR45947:SF3">
    <property type="entry name" value="SULFOQUINOVOSYL TRANSFERASE SQD2"/>
    <property type="match status" value="1"/>
</dbReference>
<name>A0ABX9ZEE1_9BACL</name>
<dbReference type="InterPro" id="IPR028098">
    <property type="entry name" value="Glyco_trans_4-like_N"/>
</dbReference>
<reference evidence="3 4" key="1">
    <citation type="submission" date="2018-12" db="EMBL/GenBank/DDBJ databases">
        <title>Comparitive functional genomics of dry heat resistant strains isolated from the viking spacecraft.</title>
        <authorList>
            <person name="Seuylemezian A."/>
            <person name="Vaishampayan P."/>
        </authorList>
    </citation>
    <scope>NUCLEOTIDE SEQUENCE [LARGE SCALE GENOMIC DNA]</scope>
    <source>
        <strain evidence="3 4">M6-11</strain>
    </source>
</reference>
<protein>
    <submittedName>
        <fullName evidence="3">Glycosyltransferase family 1 protein</fullName>
    </submittedName>
</protein>
<feature type="domain" description="Glycosyl transferase family 1" evidence="1">
    <location>
        <begin position="195"/>
        <end position="308"/>
    </location>
</feature>
<dbReference type="SUPFAM" id="SSF53756">
    <property type="entry name" value="UDP-Glycosyltransferase/glycogen phosphorylase"/>
    <property type="match status" value="1"/>
</dbReference>
<gene>
    <name evidence="3" type="ORF">EJA12_06000</name>
</gene>
<evidence type="ECO:0000259" key="2">
    <source>
        <dbReference type="Pfam" id="PF13439"/>
    </source>
</evidence>
<keyword evidence="4" id="KW-1185">Reference proteome</keyword>
<organism evidence="3 4">
    <name type="scientific">Bhargavaea beijingensis</name>
    <dbReference type="NCBI Taxonomy" id="426756"/>
    <lineage>
        <taxon>Bacteria</taxon>
        <taxon>Bacillati</taxon>
        <taxon>Bacillota</taxon>
        <taxon>Bacilli</taxon>
        <taxon>Bacillales</taxon>
        <taxon>Caryophanaceae</taxon>
        <taxon>Bhargavaea</taxon>
    </lineage>
</organism>
<dbReference type="Pfam" id="PF13439">
    <property type="entry name" value="Glyco_transf_4"/>
    <property type="match status" value="1"/>
</dbReference>
<accession>A0ABX9ZEE1</accession>
<evidence type="ECO:0000313" key="3">
    <source>
        <dbReference type="EMBL" id="RSK33696.1"/>
    </source>
</evidence>
<dbReference type="Gene3D" id="3.40.50.2000">
    <property type="entry name" value="Glycogen Phosphorylase B"/>
    <property type="match status" value="2"/>
</dbReference>
<dbReference type="InterPro" id="IPR050194">
    <property type="entry name" value="Glycosyltransferase_grp1"/>
</dbReference>
<dbReference type="RefSeq" id="WP_125903786.1">
    <property type="nucleotide sequence ID" value="NZ_RWGW01000008.1"/>
</dbReference>
<evidence type="ECO:0000313" key="4">
    <source>
        <dbReference type="Proteomes" id="UP000272481"/>
    </source>
</evidence>
<dbReference type="InterPro" id="IPR001296">
    <property type="entry name" value="Glyco_trans_1"/>
</dbReference>
<feature type="domain" description="Glycosyltransferase subfamily 4-like N-terminal" evidence="2">
    <location>
        <begin position="16"/>
        <end position="186"/>
    </location>
</feature>
<dbReference type="Pfam" id="PF00534">
    <property type="entry name" value="Glycos_transf_1"/>
    <property type="match status" value="1"/>
</dbReference>
<proteinExistence type="predicted"/>
<evidence type="ECO:0000259" key="1">
    <source>
        <dbReference type="Pfam" id="PF00534"/>
    </source>
</evidence>